<dbReference type="Gene3D" id="3.30.200.20">
    <property type="entry name" value="Phosphorylase Kinase, domain 1"/>
    <property type="match status" value="1"/>
</dbReference>
<feature type="domain" description="Protein kinase" evidence="11">
    <location>
        <begin position="190"/>
        <end position="473"/>
    </location>
</feature>
<dbReference type="GO" id="GO:0004674">
    <property type="term" value="F:protein serine/threonine kinase activity"/>
    <property type="evidence" value="ECO:0007669"/>
    <property type="project" value="UniProtKB-KW"/>
</dbReference>
<comment type="subcellular location">
    <subcellularLocation>
        <location evidence="1">Cell membrane</location>
    </subcellularLocation>
</comment>
<feature type="region of interest" description="Disordered" evidence="10">
    <location>
        <begin position="118"/>
        <end position="157"/>
    </location>
</feature>
<dbReference type="InterPro" id="IPR050823">
    <property type="entry name" value="Plant_Ser_Thr_Prot_Kinase"/>
</dbReference>
<dbReference type="SMART" id="SM00220">
    <property type="entry name" value="S_TKc"/>
    <property type="match status" value="1"/>
</dbReference>
<organism evidence="12 13">
    <name type="scientific">Aegilops tauschii subsp. strangulata</name>
    <name type="common">Goatgrass</name>
    <dbReference type="NCBI Taxonomy" id="200361"/>
    <lineage>
        <taxon>Eukaryota</taxon>
        <taxon>Viridiplantae</taxon>
        <taxon>Streptophyta</taxon>
        <taxon>Embryophyta</taxon>
        <taxon>Tracheophyta</taxon>
        <taxon>Spermatophyta</taxon>
        <taxon>Magnoliopsida</taxon>
        <taxon>Liliopsida</taxon>
        <taxon>Poales</taxon>
        <taxon>Poaceae</taxon>
        <taxon>BOP clade</taxon>
        <taxon>Pooideae</taxon>
        <taxon>Triticodae</taxon>
        <taxon>Triticeae</taxon>
        <taxon>Triticinae</taxon>
        <taxon>Aegilops</taxon>
    </lineage>
</organism>
<evidence type="ECO:0000256" key="4">
    <source>
        <dbReference type="ARBA" id="ARBA00022527"/>
    </source>
</evidence>
<reference evidence="12" key="3">
    <citation type="journal article" date="2017" name="Nature">
        <title>Genome sequence of the progenitor of the wheat D genome Aegilops tauschii.</title>
        <authorList>
            <person name="Luo M.C."/>
            <person name="Gu Y.Q."/>
            <person name="Puiu D."/>
            <person name="Wang H."/>
            <person name="Twardziok S.O."/>
            <person name="Deal K.R."/>
            <person name="Huo N."/>
            <person name="Zhu T."/>
            <person name="Wang L."/>
            <person name="Wang Y."/>
            <person name="McGuire P.E."/>
            <person name="Liu S."/>
            <person name="Long H."/>
            <person name="Ramasamy R.K."/>
            <person name="Rodriguez J.C."/>
            <person name="Van S.L."/>
            <person name="Yuan L."/>
            <person name="Wang Z."/>
            <person name="Xia Z."/>
            <person name="Xiao L."/>
            <person name="Anderson O.D."/>
            <person name="Ouyang S."/>
            <person name="Liang Y."/>
            <person name="Zimin A.V."/>
            <person name="Pertea G."/>
            <person name="Qi P."/>
            <person name="Bennetzen J.L."/>
            <person name="Dai X."/>
            <person name="Dawson M.W."/>
            <person name="Muller H.G."/>
            <person name="Kugler K."/>
            <person name="Rivarola-Duarte L."/>
            <person name="Spannagl M."/>
            <person name="Mayer K.F.X."/>
            <person name="Lu F.H."/>
            <person name="Bevan M.W."/>
            <person name="Leroy P."/>
            <person name="Li P."/>
            <person name="You F.M."/>
            <person name="Sun Q."/>
            <person name="Liu Z."/>
            <person name="Lyons E."/>
            <person name="Wicker T."/>
            <person name="Salzberg S.L."/>
            <person name="Devos K.M."/>
            <person name="Dvorak J."/>
        </authorList>
    </citation>
    <scope>NUCLEOTIDE SEQUENCE [LARGE SCALE GENOMIC DNA]</scope>
    <source>
        <strain evidence="12">cv. AL8/78</strain>
    </source>
</reference>
<sequence length="572" mass="62962">RVAASCPATGSRQANTTHDSVPSRARHYMPAVAHRCFVVNQSLLPHLFFNSPDPHTGIHRLNQESNQSASRGSLPVLPILALALRSPSSIAAELVSPMASAQPWKSMFCCVGAGAAVDEEGPSPSSTPRRRRGERRTLLPSSSASTASRVSLSSLGSTGTLTPEDLSLTLSGSNLHAFTYAELKAATAGFSRSRYLGCGGFGPVYKGQLAAELRPGLEAQTVAVKYLDLDSSSQGHNEWLQAEVFFLGQLRHRNLVKLVGYCYEEEHRMLAYEFMGTGSLEKHLFRSIDGPMPWMTRMKIAVGAAKGLAFLHGADTPVIFRDLKASNILLDSDYTAKLSDFGLAKDGPNGDATHVTTRIMGTHGYAAPEYIMTGHLTAKSDVYSFGVVLLELLSGRRSIDRARRSREQSLVDYARPYLKKQDKLHRVMDPALECQYSSQGAELAARVAYKCLSQNSKLRPTMKEVVQALEPILKMDDYLQVGTFVFTVVVENTDKSVENKGKLIDDEWKADMKVEKIVEDKHQSHQDRHRQKFPNSTIHADILLQRDGAIGPYTTALQRHRRASSYTEERGA</sequence>
<name>A0A452XZ79_AEGTS</name>
<keyword evidence="5" id="KW-0808">Transferase</keyword>
<feature type="compositionally biased region" description="Polar residues" evidence="10">
    <location>
        <begin position="8"/>
        <end position="20"/>
    </location>
</feature>
<evidence type="ECO:0000313" key="12">
    <source>
        <dbReference type="EnsemblPlants" id="AET1Gv20224200.4"/>
    </source>
</evidence>
<reference evidence="12" key="4">
    <citation type="submission" date="2019-03" db="UniProtKB">
        <authorList>
            <consortium name="EnsemblPlants"/>
        </authorList>
    </citation>
    <scope>IDENTIFICATION</scope>
</reference>
<keyword evidence="7" id="KW-0418">Kinase</keyword>
<evidence type="ECO:0000256" key="5">
    <source>
        <dbReference type="ARBA" id="ARBA00022679"/>
    </source>
</evidence>
<keyword evidence="13" id="KW-1185">Reference proteome</keyword>
<dbReference type="FunFam" id="1.10.510.10:FF:000032">
    <property type="entry name" value="Serine/threonine-protein kinase PBS1"/>
    <property type="match status" value="1"/>
</dbReference>
<evidence type="ECO:0000256" key="10">
    <source>
        <dbReference type="SAM" id="MobiDB-lite"/>
    </source>
</evidence>
<reference evidence="13" key="1">
    <citation type="journal article" date="2014" name="Science">
        <title>Ancient hybridizations among the ancestral genomes of bread wheat.</title>
        <authorList>
            <consortium name="International Wheat Genome Sequencing Consortium,"/>
            <person name="Marcussen T."/>
            <person name="Sandve S.R."/>
            <person name="Heier L."/>
            <person name="Spannagl M."/>
            <person name="Pfeifer M."/>
            <person name="Jakobsen K.S."/>
            <person name="Wulff B.B."/>
            <person name="Steuernagel B."/>
            <person name="Mayer K.F."/>
            <person name="Olsen O.A."/>
        </authorList>
    </citation>
    <scope>NUCLEOTIDE SEQUENCE [LARGE SCALE GENOMIC DNA]</scope>
    <source>
        <strain evidence="13">cv. AL8/78</strain>
    </source>
</reference>
<evidence type="ECO:0000259" key="11">
    <source>
        <dbReference type="PROSITE" id="PS50011"/>
    </source>
</evidence>
<evidence type="ECO:0000256" key="7">
    <source>
        <dbReference type="ARBA" id="ARBA00022777"/>
    </source>
</evidence>
<feature type="compositionally biased region" description="Low complexity" evidence="10">
    <location>
        <begin position="138"/>
        <end position="157"/>
    </location>
</feature>
<evidence type="ECO:0000313" key="13">
    <source>
        <dbReference type="Proteomes" id="UP000015105"/>
    </source>
</evidence>
<accession>A0A452XZ79</accession>
<reference evidence="13" key="2">
    <citation type="journal article" date="2017" name="Nat. Plants">
        <title>The Aegilops tauschii genome reveals multiple impacts of transposons.</title>
        <authorList>
            <person name="Zhao G."/>
            <person name="Zou C."/>
            <person name="Li K."/>
            <person name="Wang K."/>
            <person name="Li T."/>
            <person name="Gao L."/>
            <person name="Zhang X."/>
            <person name="Wang H."/>
            <person name="Yang Z."/>
            <person name="Liu X."/>
            <person name="Jiang W."/>
            <person name="Mao L."/>
            <person name="Kong X."/>
            <person name="Jiao Y."/>
            <person name="Jia J."/>
        </authorList>
    </citation>
    <scope>NUCLEOTIDE SEQUENCE [LARGE SCALE GENOMIC DNA]</scope>
    <source>
        <strain evidence="13">cv. AL8/78</strain>
    </source>
</reference>
<keyword evidence="4" id="KW-0723">Serine/threonine-protein kinase</keyword>
<dbReference type="PROSITE" id="PS50011">
    <property type="entry name" value="PROTEIN_KINASE_DOM"/>
    <property type="match status" value="1"/>
</dbReference>
<dbReference type="Proteomes" id="UP000015105">
    <property type="component" value="Chromosome 1D"/>
</dbReference>
<keyword evidence="6" id="KW-0547">Nucleotide-binding</keyword>
<dbReference type="InterPro" id="IPR000719">
    <property type="entry name" value="Prot_kinase_dom"/>
</dbReference>
<dbReference type="Gramene" id="AET1Gv20224200.4">
    <property type="protein sequence ID" value="AET1Gv20224200.4"/>
    <property type="gene ID" value="AET1Gv20224200"/>
</dbReference>
<evidence type="ECO:0000256" key="1">
    <source>
        <dbReference type="ARBA" id="ARBA00004236"/>
    </source>
</evidence>
<keyword evidence="3" id="KW-1003">Cell membrane</keyword>
<dbReference type="STRING" id="200361.A0A452XZ79"/>
<proteinExistence type="inferred from homology"/>
<evidence type="ECO:0000256" key="6">
    <source>
        <dbReference type="ARBA" id="ARBA00022741"/>
    </source>
</evidence>
<dbReference type="PANTHER" id="PTHR45621">
    <property type="entry name" value="OS01G0588500 PROTEIN-RELATED"/>
    <property type="match status" value="1"/>
</dbReference>
<dbReference type="SUPFAM" id="SSF56112">
    <property type="entry name" value="Protein kinase-like (PK-like)"/>
    <property type="match status" value="1"/>
</dbReference>
<dbReference type="InterPro" id="IPR001245">
    <property type="entry name" value="Ser-Thr/Tyr_kinase_cat_dom"/>
</dbReference>
<dbReference type="Pfam" id="PF07714">
    <property type="entry name" value="PK_Tyr_Ser-Thr"/>
    <property type="match status" value="1"/>
</dbReference>
<reference evidence="12" key="5">
    <citation type="journal article" date="2021" name="G3 (Bethesda)">
        <title>Aegilops tauschii genome assembly Aet v5.0 features greater sequence contiguity and improved annotation.</title>
        <authorList>
            <person name="Wang L."/>
            <person name="Zhu T."/>
            <person name="Rodriguez J.C."/>
            <person name="Deal K.R."/>
            <person name="Dubcovsky J."/>
            <person name="McGuire P.E."/>
            <person name="Lux T."/>
            <person name="Spannagl M."/>
            <person name="Mayer K.F.X."/>
            <person name="Baldrich P."/>
            <person name="Meyers B.C."/>
            <person name="Huo N."/>
            <person name="Gu Y.Q."/>
            <person name="Zhou H."/>
            <person name="Devos K.M."/>
            <person name="Bennetzen J.L."/>
            <person name="Unver T."/>
            <person name="Budak H."/>
            <person name="Gulick P.J."/>
            <person name="Galiba G."/>
            <person name="Kalapos B."/>
            <person name="Nelson D.R."/>
            <person name="Li P."/>
            <person name="You F.M."/>
            <person name="Luo M.C."/>
            <person name="Dvorak J."/>
        </authorList>
    </citation>
    <scope>NUCLEOTIDE SEQUENCE [LARGE SCALE GENOMIC DNA]</scope>
    <source>
        <strain evidence="12">cv. AL8/78</strain>
    </source>
</reference>
<evidence type="ECO:0000256" key="8">
    <source>
        <dbReference type="ARBA" id="ARBA00022840"/>
    </source>
</evidence>
<dbReference type="CDD" id="cd14066">
    <property type="entry name" value="STKc_IRAK"/>
    <property type="match status" value="1"/>
</dbReference>
<dbReference type="AlphaFoldDB" id="A0A452XZ79"/>
<protein>
    <recommendedName>
        <fullName evidence="11">Protein kinase domain-containing protein</fullName>
    </recommendedName>
</protein>
<dbReference type="Gene3D" id="1.10.510.10">
    <property type="entry name" value="Transferase(Phosphotransferase) domain 1"/>
    <property type="match status" value="1"/>
</dbReference>
<keyword evidence="9" id="KW-0472">Membrane</keyword>
<comment type="similarity">
    <text evidence="2">Belongs to the protein kinase superfamily. Ser/Thr protein kinase family.</text>
</comment>
<evidence type="ECO:0000256" key="9">
    <source>
        <dbReference type="ARBA" id="ARBA00023136"/>
    </source>
</evidence>
<evidence type="ECO:0000256" key="3">
    <source>
        <dbReference type="ARBA" id="ARBA00022475"/>
    </source>
</evidence>
<feature type="region of interest" description="Disordered" evidence="10">
    <location>
        <begin position="1"/>
        <end position="23"/>
    </location>
</feature>
<dbReference type="EnsemblPlants" id="AET1Gv20224200.4">
    <property type="protein sequence ID" value="AET1Gv20224200.4"/>
    <property type="gene ID" value="AET1Gv20224200"/>
</dbReference>
<dbReference type="InterPro" id="IPR011009">
    <property type="entry name" value="Kinase-like_dom_sf"/>
</dbReference>
<dbReference type="GO" id="GO:0005524">
    <property type="term" value="F:ATP binding"/>
    <property type="evidence" value="ECO:0007669"/>
    <property type="project" value="UniProtKB-KW"/>
</dbReference>
<keyword evidence="8" id="KW-0067">ATP-binding</keyword>
<evidence type="ECO:0000256" key="2">
    <source>
        <dbReference type="ARBA" id="ARBA00008684"/>
    </source>
</evidence>
<dbReference type="GO" id="GO:0005886">
    <property type="term" value="C:plasma membrane"/>
    <property type="evidence" value="ECO:0007669"/>
    <property type="project" value="UniProtKB-SubCell"/>
</dbReference>